<dbReference type="CDD" id="cd20335">
    <property type="entry name" value="BRcat_RBR"/>
    <property type="match status" value="1"/>
</dbReference>
<keyword evidence="11" id="KW-1185">Reference proteome</keyword>
<reference evidence="10 11" key="1">
    <citation type="submission" date="2023-09" db="EMBL/GenBank/DDBJ databases">
        <title>Multi-omics analysis of a traditional fermented food reveals byproduct-associated fungal strains for waste-to-food upcycling.</title>
        <authorList>
            <consortium name="Lawrence Berkeley National Laboratory"/>
            <person name="Rekdal V.M."/>
            <person name="Villalobos-Escobedo J.M."/>
            <person name="Rodriguez-Valeron N."/>
            <person name="Garcia M.O."/>
            <person name="Vasquez D.P."/>
            <person name="Damayanti I."/>
            <person name="Sorensen P.M."/>
            <person name="Baidoo E.E."/>
            <person name="De Carvalho A.C."/>
            <person name="Riley R."/>
            <person name="Lipzen A."/>
            <person name="He G."/>
            <person name="Yan M."/>
            <person name="Haridas S."/>
            <person name="Daum C."/>
            <person name="Yoshinaga Y."/>
            <person name="Ng V."/>
            <person name="Grigoriev I.V."/>
            <person name="Munk R."/>
            <person name="Nuraida L."/>
            <person name="Wijaya C.H."/>
            <person name="Morales P.-C."/>
            <person name="Keasling J.D."/>
        </authorList>
    </citation>
    <scope>NUCLEOTIDE SEQUENCE [LARGE SCALE GENOMIC DNA]</scope>
    <source>
        <strain evidence="10 11">FGSC 2613</strain>
    </source>
</reference>
<dbReference type="Pfam" id="PF22191">
    <property type="entry name" value="IBR_1"/>
    <property type="match status" value="1"/>
</dbReference>
<feature type="region of interest" description="Disordered" evidence="8">
    <location>
        <begin position="598"/>
        <end position="636"/>
    </location>
</feature>
<keyword evidence="5" id="KW-0863">Zinc-finger</keyword>
<dbReference type="InterPro" id="IPR051628">
    <property type="entry name" value="LUBAC_E3_Ligases"/>
</dbReference>
<dbReference type="Proteomes" id="UP001451303">
    <property type="component" value="Unassembled WGS sequence"/>
</dbReference>
<organism evidence="10 11">
    <name type="scientific">Neurospora intermedia</name>
    <dbReference type="NCBI Taxonomy" id="5142"/>
    <lineage>
        <taxon>Eukaryota</taxon>
        <taxon>Fungi</taxon>
        <taxon>Dikarya</taxon>
        <taxon>Ascomycota</taxon>
        <taxon>Pezizomycotina</taxon>
        <taxon>Sordariomycetes</taxon>
        <taxon>Sordariomycetidae</taxon>
        <taxon>Sordariales</taxon>
        <taxon>Sordariaceae</taxon>
        <taxon>Neurospora</taxon>
    </lineage>
</organism>
<dbReference type="InterPro" id="IPR044066">
    <property type="entry name" value="TRIAD_supradom"/>
</dbReference>
<gene>
    <name evidence="10" type="ORF">QR685DRAFT_578413</name>
</gene>
<evidence type="ECO:0000256" key="8">
    <source>
        <dbReference type="SAM" id="MobiDB-lite"/>
    </source>
</evidence>
<evidence type="ECO:0000256" key="6">
    <source>
        <dbReference type="ARBA" id="ARBA00022786"/>
    </source>
</evidence>
<dbReference type="Pfam" id="PF01485">
    <property type="entry name" value="IBR"/>
    <property type="match status" value="1"/>
</dbReference>
<dbReference type="SUPFAM" id="SSF57850">
    <property type="entry name" value="RING/U-box"/>
    <property type="match status" value="2"/>
</dbReference>
<dbReference type="InterPro" id="IPR018957">
    <property type="entry name" value="Znf_C3HC4_RING-type"/>
</dbReference>
<keyword evidence="3" id="KW-0479">Metal-binding</keyword>
<dbReference type="PROSITE" id="PS51873">
    <property type="entry name" value="TRIAD"/>
    <property type="match status" value="1"/>
</dbReference>
<keyword evidence="7" id="KW-0862">Zinc</keyword>
<keyword evidence="6" id="KW-0833">Ubl conjugation pathway</keyword>
<evidence type="ECO:0000256" key="7">
    <source>
        <dbReference type="ARBA" id="ARBA00022833"/>
    </source>
</evidence>
<protein>
    <recommendedName>
        <fullName evidence="9">RING-type domain-containing protein</fullName>
    </recommendedName>
</protein>
<dbReference type="Gene3D" id="1.20.120.1750">
    <property type="match status" value="1"/>
</dbReference>
<comment type="pathway">
    <text evidence="1">Protein modification; protein ubiquitination.</text>
</comment>
<accession>A0ABR3DSB9</accession>
<feature type="domain" description="RING-type" evidence="9">
    <location>
        <begin position="286"/>
        <end position="513"/>
    </location>
</feature>
<dbReference type="InterPro" id="IPR013083">
    <property type="entry name" value="Znf_RING/FYVE/PHD"/>
</dbReference>
<dbReference type="Gene3D" id="3.30.40.10">
    <property type="entry name" value="Zinc/RING finger domain, C3HC4 (zinc finger)"/>
    <property type="match status" value="1"/>
</dbReference>
<feature type="region of interest" description="Disordered" evidence="8">
    <location>
        <begin position="523"/>
        <end position="567"/>
    </location>
</feature>
<keyword evidence="2" id="KW-0808">Transferase</keyword>
<dbReference type="CDD" id="cd22585">
    <property type="entry name" value="Rcat_RBR_DEAH12-like"/>
    <property type="match status" value="1"/>
</dbReference>
<evidence type="ECO:0000313" key="10">
    <source>
        <dbReference type="EMBL" id="KAL0475568.1"/>
    </source>
</evidence>
<evidence type="ECO:0000256" key="1">
    <source>
        <dbReference type="ARBA" id="ARBA00004906"/>
    </source>
</evidence>
<sequence>MSGSPTMENRQISGVGVTFGPGMEVYEVKPEMAHLPYYKAESKRVNVYWARQFSKYTIKTNHDPSSLLAIHTLFLSGKIKVRGQLVTTQYSSSGPGSGTIELLELPPSVFLDEITKQIPPELLGDAQWTTKQPKFLDNYALTAVLLRFSEFGPLKEQEIETLPTMMRVSTLYQNENDARRAVEVLNQSPLSLDPQQMLMARLEYKMMFKGPEKWVQNTLQQLRSKASFARNTHQMKLLQSFGDEPHFSLSGESREVLVEAMEVVRQFPVYDQIHEDRLSPGGFITADECCVICLDTAESPIITQCKHVYCGNCFHNLCSSTFSIGSWRNRVVCQAPKPSSTSTVLDNSICGRTLGLPEIQKMVKTNTFERLLTASFKSYVQGRPHRLQNCPTTDCDYVYVVPEPNDNLVTAPHITCPHCLVDICTRCQKGHAARDMTCLEFQDHLAHGEHSMALAKAEQGIQDCPKCTILLVKVHGCNHVTCPACHTHMCWLCLEMFEGEAAAERVYRHLVVVHEGIFDEGDDDEYVDYLDDDDDDDNGDDDDDEDIGDGGNDDGDDDDVDWEQEYDFGGPEAAPVLAHLRINMGDAADPNLIEEGQGEQANTGQEDNRDNDEDANVNGDNAANQEDLEAEDEQVAQEDDRLFRRMIWLERGPFEEQQVQPRQQERINWEKTYVIDPPQEERRDWEEVVQPPPQRRMDWEEIDVIVPDIVYDFDFFVWLFCFIVGFLWKSIRQLILFALYLY</sequence>
<evidence type="ECO:0000313" key="11">
    <source>
        <dbReference type="Proteomes" id="UP001451303"/>
    </source>
</evidence>
<proteinExistence type="predicted"/>
<dbReference type="Pfam" id="PF00097">
    <property type="entry name" value="zf-C3HC4"/>
    <property type="match status" value="1"/>
</dbReference>
<evidence type="ECO:0000256" key="5">
    <source>
        <dbReference type="ARBA" id="ARBA00022771"/>
    </source>
</evidence>
<dbReference type="PANTHER" id="PTHR22770:SF13">
    <property type="entry name" value="RING-TYPE DOMAIN-CONTAINING PROTEIN"/>
    <property type="match status" value="1"/>
</dbReference>
<dbReference type="PANTHER" id="PTHR22770">
    <property type="entry name" value="UBIQUITIN CONJUGATING ENZYME 7 INTERACTING PROTEIN-RELATED"/>
    <property type="match status" value="1"/>
</dbReference>
<dbReference type="EMBL" id="JAVLET010000001">
    <property type="protein sequence ID" value="KAL0475568.1"/>
    <property type="molecule type" value="Genomic_DNA"/>
</dbReference>
<name>A0ABR3DSB9_NEUIN</name>
<evidence type="ECO:0000259" key="9">
    <source>
        <dbReference type="PROSITE" id="PS51873"/>
    </source>
</evidence>
<dbReference type="InterPro" id="IPR002867">
    <property type="entry name" value="IBR_dom"/>
</dbReference>
<feature type="compositionally biased region" description="Acidic residues" evidence="8">
    <location>
        <begin position="523"/>
        <end position="566"/>
    </location>
</feature>
<dbReference type="SMART" id="SM00184">
    <property type="entry name" value="RING"/>
    <property type="match status" value="1"/>
</dbReference>
<keyword evidence="4" id="KW-0677">Repeat</keyword>
<feature type="compositionally biased region" description="Acidic residues" evidence="8">
    <location>
        <begin position="626"/>
        <end position="636"/>
    </location>
</feature>
<evidence type="ECO:0000256" key="4">
    <source>
        <dbReference type="ARBA" id="ARBA00022737"/>
    </source>
</evidence>
<evidence type="ECO:0000256" key="3">
    <source>
        <dbReference type="ARBA" id="ARBA00022723"/>
    </source>
</evidence>
<comment type="caution">
    <text evidence="10">The sequence shown here is derived from an EMBL/GenBank/DDBJ whole genome shotgun (WGS) entry which is preliminary data.</text>
</comment>
<dbReference type="InterPro" id="IPR001841">
    <property type="entry name" value="Znf_RING"/>
</dbReference>
<evidence type="ECO:0000256" key="2">
    <source>
        <dbReference type="ARBA" id="ARBA00022679"/>
    </source>
</evidence>